<gene>
    <name evidence="9" type="ORF">ASTO00021_LOCUS2559</name>
</gene>
<evidence type="ECO:0000256" key="6">
    <source>
        <dbReference type="ARBA" id="ARBA00022807"/>
    </source>
</evidence>
<dbReference type="EMBL" id="HBIN01003691">
    <property type="protein sequence ID" value="CAE0432232.1"/>
    <property type="molecule type" value="Transcribed_RNA"/>
</dbReference>
<organism evidence="9">
    <name type="scientific">Aplanochytrium stocchinoi</name>
    <dbReference type="NCBI Taxonomy" id="215587"/>
    <lineage>
        <taxon>Eukaryota</taxon>
        <taxon>Sar</taxon>
        <taxon>Stramenopiles</taxon>
        <taxon>Bigyra</taxon>
        <taxon>Labyrinthulomycetes</taxon>
        <taxon>Thraustochytrida</taxon>
        <taxon>Thraustochytriidae</taxon>
        <taxon>Aplanochytrium</taxon>
    </lineage>
</organism>
<accession>A0A7S3LMZ2</accession>
<evidence type="ECO:0000256" key="5">
    <source>
        <dbReference type="ARBA" id="ARBA00022801"/>
    </source>
</evidence>
<evidence type="ECO:0000256" key="4">
    <source>
        <dbReference type="ARBA" id="ARBA00022786"/>
    </source>
</evidence>
<evidence type="ECO:0000259" key="8">
    <source>
        <dbReference type="PROSITE" id="PS50235"/>
    </source>
</evidence>
<protein>
    <recommendedName>
        <fullName evidence="7">Ubiquitin carboxyl-terminal hydrolase</fullName>
        <ecNumber evidence="7">3.4.19.12</ecNumber>
    </recommendedName>
</protein>
<dbReference type="GO" id="GO:0006508">
    <property type="term" value="P:proteolysis"/>
    <property type="evidence" value="ECO:0007669"/>
    <property type="project" value="UniProtKB-KW"/>
</dbReference>
<keyword evidence="5 7" id="KW-0378">Hydrolase</keyword>
<dbReference type="PANTHER" id="PTHR24006">
    <property type="entry name" value="UBIQUITIN CARBOXYL-TERMINAL HYDROLASE"/>
    <property type="match status" value="1"/>
</dbReference>
<evidence type="ECO:0000256" key="7">
    <source>
        <dbReference type="RuleBase" id="RU366025"/>
    </source>
</evidence>
<evidence type="ECO:0000256" key="1">
    <source>
        <dbReference type="ARBA" id="ARBA00000707"/>
    </source>
</evidence>
<dbReference type="GO" id="GO:0016579">
    <property type="term" value="P:protein deubiquitination"/>
    <property type="evidence" value="ECO:0007669"/>
    <property type="project" value="InterPro"/>
</dbReference>
<sequence>MIATEVQVGSEEIGTDVSGRVLLGGKMEDRSPTYESANHVVNRLSETVPSPTRKLSSPLFNLIVGEYGDESKLAHVSISKQAMRENDKDCIVPGLLNLGNTCFMNSVLQAFSSSPNFYAFICAVVTYISSSLENENIDENSVCATTSLKRVLDQLQHKYADSGLKPGPLNTRKLSNDLCKYNKSFAKAIHEQQDAHEFLHFLLEAVEKDIEEVCSYNMGRIFFDITTKADDELMKVSEKPSSPLSGRLINEMTCLTCYRESPPSSAVFSVLSLPIVSRLNSETSNSRNLHTLSSLWSSLEEYTSSERIDGVFCHHCKAKTTVRRRITIEKVPKVLCLHLNRKYFHLKAHKMIKIEQHVEFPQKLDISPFLFYNRKRWYDDTLARSPQSNGALYELVGVIVHHGASNGGHYTAYRKLNEKKWVNTSDTHVVPTSIHEVLRSNLYIGVFERV</sequence>
<dbReference type="InterPro" id="IPR028889">
    <property type="entry name" value="USP"/>
</dbReference>
<comment type="similarity">
    <text evidence="2 7">Belongs to the peptidase C19 family.</text>
</comment>
<evidence type="ECO:0000256" key="2">
    <source>
        <dbReference type="ARBA" id="ARBA00009085"/>
    </source>
</evidence>
<proteinExistence type="inferred from homology"/>
<dbReference type="InterPro" id="IPR050164">
    <property type="entry name" value="Peptidase_C19"/>
</dbReference>
<dbReference type="PROSITE" id="PS00973">
    <property type="entry name" value="USP_2"/>
    <property type="match status" value="1"/>
</dbReference>
<dbReference type="GO" id="GO:0005829">
    <property type="term" value="C:cytosol"/>
    <property type="evidence" value="ECO:0007669"/>
    <property type="project" value="TreeGrafter"/>
</dbReference>
<dbReference type="GO" id="GO:0004843">
    <property type="term" value="F:cysteine-type deubiquitinase activity"/>
    <property type="evidence" value="ECO:0007669"/>
    <property type="project" value="UniProtKB-UniRule"/>
</dbReference>
<reference evidence="9" key="1">
    <citation type="submission" date="2021-01" db="EMBL/GenBank/DDBJ databases">
        <authorList>
            <person name="Corre E."/>
            <person name="Pelletier E."/>
            <person name="Niang G."/>
            <person name="Scheremetjew M."/>
            <person name="Finn R."/>
            <person name="Kale V."/>
            <person name="Holt S."/>
            <person name="Cochrane G."/>
            <person name="Meng A."/>
            <person name="Brown T."/>
            <person name="Cohen L."/>
        </authorList>
    </citation>
    <scope>NUCLEOTIDE SEQUENCE</scope>
    <source>
        <strain evidence="9">GSBS06</strain>
    </source>
</reference>
<comment type="catalytic activity">
    <reaction evidence="1 7">
        <text>Thiol-dependent hydrolysis of ester, thioester, amide, peptide and isopeptide bonds formed by the C-terminal Gly of ubiquitin (a 76-residue protein attached to proteins as an intracellular targeting signal).</text>
        <dbReference type="EC" id="3.4.19.12"/>
    </reaction>
</comment>
<name>A0A7S3LMZ2_9STRA</name>
<dbReference type="GO" id="GO:0005634">
    <property type="term" value="C:nucleus"/>
    <property type="evidence" value="ECO:0007669"/>
    <property type="project" value="TreeGrafter"/>
</dbReference>
<keyword evidence="4 7" id="KW-0833">Ubl conjugation pathway</keyword>
<dbReference type="InterPro" id="IPR038765">
    <property type="entry name" value="Papain-like_cys_pep_sf"/>
</dbReference>
<dbReference type="Gene3D" id="3.90.70.10">
    <property type="entry name" value="Cysteine proteinases"/>
    <property type="match status" value="1"/>
</dbReference>
<evidence type="ECO:0000256" key="3">
    <source>
        <dbReference type="ARBA" id="ARBA00022670"/>
    </source>
</evidence>
<keyword evidence="6 7" id="KW-0788">Thiol protease</keyword>
<dbReference type="PROSITE" id="PS00972">
    <property type="entry name" value="USP_1"/>
    <property type="match status" value="1"/>
</dbReference>
<dbReference type="PANTHER" id="PTHR24006:SF888">
    <property type="entry name" value="UBIQUITIN CARBOXYL-TERMINAL HYDROLASE 30"/>
    <property type="match status" value="1"/>
</dbReference>
<dbReference type="EC" id="3.4.19.12" evidence="7"/>
<dbReference type="InterPro" id="IPR018200">
    <property type="entry name" value="USP_CS"/>
</dbReference>
<dbReference type="Pfam" id="PF00443">
    <property type="entry name" value="UCH"/>
    <property type="match status" value="1"/>
</dbReference>
<dbReference type="PROSITE" id="PS50235">
    <property type="entry name" value="USP_3"/>
    <property type="match status" value="1"/>
</dbReference>
<feature type="domain" description="USP" evidence="8">
    <location>
        <begin position="93"/>
        <end position="450"/>
    </location>
</feature>
<dbReference type="AlphaFoldDB" id="A0A7S3LMZ2"/>
<keyword evidence="3 7" id="KW-0645">Protease</keyword>
<dbReference type="InterPro" id="IPR001394">
    <property type="entry name" value="Peptidase_C19_UCH"/>
</dbReference>
<dbReference type="SUPFAM" id="SSF54001">
    <property type="entry name" value="Cysteine proteinases"/>
    <property type="match status" value="1"/>
</dbReference>
<evidence type="ECO:0000313" key="9">
    <source>
        <dbReference type="EMBL" id="CAE0432232.1"/>
    </source>
</evidence>